<dbReference type="KEGG" id="acad:UA74_17830"/>
<evidence type="ECO:0000313" key="4">
    <source>
        <dbReference type="Proteomes" id="UP000185511"/>
    </source>
</evidence>
<keyword evidence="4" id="KW-1185">Reference proteome</keyword>
<dbReference type="Proteomes" id="UP000185511">
    <property type="component" value="Chromosome"/>
</dbReference>
<evidence type="ECO:0000256" key="2">
    <source>
        <dbReference type="SAM" id="SignalP"/>
    </source>
</evidence>
<sequence>MTPARPALLLAAVALLAACTTTDPGTATADPAGRPESAAPTVTTGELDEESAPEPAPAPAVEFSERDLEIVEIGEPIDLGQGTATATVTGTAVDPGCTSQWASPPSRGHFVVVDITVEVHQTAGTLNITPFDFGIISADGVGEGDSASIESYSCMDDADQFPIGGMRSGTTYHARITLDTAHASGVVTFDPMFGIRPAGNGWEWEY</sequence>
<evidence type="ECO:0008006" key="5">
    <source>
        <dbReference type="Google" id="ProtNLM"/>
    </source>
</evidence>
<feature type="signal peptide" evidence="2">
    <location>
        <begin position="1"/>
        <end position="29"/>
    </location>
</feature>
<name>A0AAC9LEW4_9PSEU</name>
<keyword evidence="2" id="KW-0732">Signal</keyword>
<reference evidence="4" key="1">
    <citation type="submission" date="2016-06" db="EMBL/GenBank/DDBJ databases">
        <title>Complete genome sequence of Actinoalloteichus fjordicus DSM 46855 (=ADI127-17), type strain of the new species Actinoalloteichus fjordicus.</title>
        <authorList>
            <person name="Ruckert C."/>
            <person name="Nouioui I."/>
            <person name="Willmese J."/>
            <person name="van Wezel G."/>
            <person name="Klenk H.-P."/>
            <person name="Kalinowski J."/>
            <person name="Zotchev S.B."/>
        </authorList>
    </citation>
    <scope>NUCLEOTIDE SEQUENCE [LARGE SCALE GENOMIC DNA]</scope>
    <source>
        <strain evidence="4">ADI127-7</strain>
    </source>
</reference>
<dbReference type="PROSITE" id="PS51257">
    <property type="entry name" value="PROKAR_LIPOPROTEIN"/>
    <property type="match status" value="1"/>
</dbReference>
<proteinExistence type="predicted"/>
<evidence type="ECO:0000313" key="3">
    <source>
        <dbReference type="EMBL" id="APU15594.1"/>
    </source>
</evidence>
<protein>
    <recommendedName>
        <fullName evidence="5">Lipoprotein</fullName>
    </recommendedName>
</protein>
<gene>
    <name evidence="3" type="ORF">UA74_17830</name>
</gene>
<dbReference type="AlphaFoldDB" id="A0AAC9LEW4"/>
<feature type="chain" id="PRO_5042134919" description="Lipoprotein" evidence="2">
    <location>
        <begin position="30"/>
        <end position="206"/>
    </location>
</feature>
<dbReference type="EMBL" id="CP016076">
    <property type="protein sequence ID" value="APU15594.1"/>
    <property type="molecule type" value="Genomic_DNA"/>
</dbReference>
<feature type="region of interest" description="Disordered" evidence="1">
    <location>
        <begin position="24"/>
        <end position="60"/>
    </location>
</feature>
<accession>A0AAC9LEW4</accession>
<dbReference type="RefSeq" id="WP_075741291.1">
    <property type="nucleotide sequence ID" value="NZ_CP016076.1"/>
</dbReference>
<organism evidence="3 4">
    <name type="scientific">Actinoalloteichus fjordicus</name>
    <dbReference type="NCBI Taxonomy" id="1612552"/>
    <lineage>
        <taxon>Bacteria</taxon>
        <taxon>Bacillati</taxon>
        <taxon>Actinomycetota</taxon>
        <taxon>Actinomycetes</taxon>
        <taxon>Pseudonocardiales</taxon>
        <taxon>Pseudonocardiaceae</taxon>
        <taxon>Actinoalloteichus</taxon>
    </lineage>
</organism>
<evidence type="ECO:0000256" key="1">
    <source>
        <dbReference type="SAM" id="MobiDB-lite"/>
    </source>
</evidence>